<dbReference type="InterPro" id="IPR019618">
    <property type="entry name" value="Spore_germination_GerPA"/>
</dbReference>
<evidence type="ECO:0000313" key="3">
    <source>
        <dbReference type="Proteomes" id="UP000306477"/>
    </source>
</evidence>
<dbReference type="EMBL" id="SLUB01000025">
    <property type="protein sequence ID" value="THE11701.1"/>
    <property type="molecule type" value="Genomic_DNA"/>
</dbReference>
<reference evidence="2 3" key="1">
    <citation type="journal article" date="2019" name="Indoor Air">
        <title>Impacts of indoor surface finishes on bacterial viability.</title>
        <authorList>
            <person name="Hu J."/>
            <person name="Maamar S.B."/>
            <person name="Glawe A.J."/>
            <person name="Gottel N."/>
            <person name="Gilbert J.A."/>
            <person name="Hartmann E.M."/>
        </authorList>
    </citation>
    <scope>NUCLEOTIDE SEQUENCE [LARGE SCALE GENOMIC DNA]</scope>
    <source>
        <strain evidence="2 3">AF060A6</strain>
    </source>
</reference>
<dbReference type="OrthoDB" id="2899658at2"/>
<accession>A0A4S3PPZ1</accession>
<feature type="compositionally biased region" description="Polar residues" evidence="1">
    <location>
        <begin position="70"/>
        <end position="79"/>
    </location>
</feature>
<organism evidence="2 3">
    <name type="scientific">Bacillus timonensis</name>
    <dbReference type="NCBI Taxonomy" id="1033734"/>
    <lineage>
        <taxon>Bacteria</taxon>
        <taxon>Bacillati</taxon>
        <taxon>Bacillota</taxon>
        <taxon>Bacilli</taxon>
        <taxon>Bacillales</taxon>
        <taxon>Bacillaceae</taxon>
        <taxon>Bacillus</taxon>
    </lineage>
</organism>
<dbReference type="Proteomes" id="UP000306477">
    <property type="component" value="Unassembled WGS sequence"/>
</dbReference>
<gene>
    <name evidence="2" type="ORF">E1I69_13915</name>
</gene>
<comment type="caution">
    <text evidence="2">The sequence shown here is derived from an EMBL/GenBank/DDBJ whole genome shotgun (WGS) entry which is preliminary data.</text>
</comment>
<keyword evidence="3" id="KW-1185">Reference proteome</keyword>
<protein>
    <submittedName>
        <fullName evidence="2">Spore germination protein</fullName>
    </submittedName>
</protein>
<dbReference type="RefSeq" id="WP_136380190.1">
    <property type="nucleotide sequence ID" value="NZ_SLUB01000025.1"/>
</dbReference>
<feature type="region of interest" description="Disordered" evidence="1">
    <location>
        <begin position="60"/>
        <end position="79"/>
    </location>
</feature>
<evidence type="ECO:0000313" key="2">
    <source>
        <dbReference type="EMBL" id="THE11701.1"/>
    </source>
</evidence>
<name>A0A4S3PPZ1_9BACI</name>
<dbReference type="AlphaFoldDB" id="A0A4S3PPZ1"/>
<proteinExistence type="predicted"/>
<dbReference type="Pfam" id="PF10676">
    <property type="entry name" value="gerPA"/>
    <property type="match status" value="1"/>
</dbReference>
<evidence type="ECO:0000256" key="1">
    <source>
        <dbReference type="SAM" id="MobiDB-lite"/>
    </source>
</evidence>
<sequence>MFNLIKIANFKVNAMTQNSNINFGGTLQNSHTANIKLYGANFSMGDFSPSRSLIRTVTQDTDISDQDQIENPSSPDINQ</sequence>